<comment type="caution">
    <text evidence="1">The sequence shown here is derived from an EMBL/GenBank/DDBJ whole genome shotgun (WGS) entry which is preliminary data.</text>
</comment>
<accession>A0A0F8XWH8</accession>
<name>A0A0F8XWH8_9ZZZZ</name>
<sequence length="66" mass="7912">MQKYRVFFPGEKEYRYLDRAGVEAHFPEINMRIFHNLHVIFMAMVTEAGETIMITKEEFEDENIPT</sequence>
<proteinExistence type="predicted"/>
<dbReference type="EMBL" id="LAZR01056832">
    <property type="protein sequence ID" value="KKK73328.1"/>
    <property type="molecule type" value="Genomic_DNA"/>
</dbReference>
<dbReference type="AlphaFoldDB" id="A0A0F8XWH8"/>
<protein>
    <submittedName>
        <fullName evidence="1">Uncharacterized protein</fullName>
    </submittedName>
</protein>
<gene>
    <name evidence="1" type="ORF">LCGC14_2894910</name>
</gene>
<reference evidence="1" key="1">
    <citation type="journal article" date="2015" name="Nature">
        <title>Complex archaea that bridge the gap between prokaryotes and eukaryotes.</title>
        <authorList>
            <person name="Spang A."/>
            <person name="Saw J.H."/>
            <person name="Jorgensen S.L."/>
            <person name="Zaremba-Niedzwiedzka K."/>
            <person name="Martijn J."/>
            <person name="Lind A.E."/>
            <person name="van Eijk R."/>
            <person name="Schleper C."/>
            <person name="Guy L."/>
            <person name="Ettema T.J."/>
        </authorList>
    </citation>
    <scope>NUCLEOTIDE SEQUENCE</scope>
</reference>
<organism evidence="1">
    <name type="scientific">marine sediment metagenome</name>
    <dbReference type="NCBI Taxonomy" id="412755"/>
    <lineage>
        <taxon>unclassified sequences</taxon>
        <taxon>metagenomes</taxon>
        <taxon>ecological metagenomes</taxon>
    </lineage>
</organism>
<evidence type="ECO:0000313" key="1">
    <source>
        <dbReference type="EMBL" id="KKK73328.1"/>
    </source>
</evidence>